<evidence type="ECO:0000256" key="1">
    <source>
        <dbReference type="SAM" id="MobiDB-lite"/>
    </source>
</evidence>
<evidence type="ECO:0000313" key="3">
    <source>
        <dbReference type="Proteomes" id="UP000195569"/>
    </source>
</evidence>
<dbReference type="AlphaFoldDB" id="A0A1N7SLF7"/>
<organism evidence="2 3">
    <name type="scientific">Paraburkholderia piptadeniae</name>
    <dbReference type="NCBI Taxonomy" id="1701573"/>
    <lineage>
        <taxon>Bacteria</taxon>
        <taxon>Pseudomonadati</taxon>
        <taxon>Pseudomonadota</taxon>
        <taxon>Betaproteobacteria</taxon>
        <taxon>Burkholderiales</taxon>
        <taxon>Burkholderiaceae</taxon>
        <taxon>Paraburkholderia</taxon>
    </lineage>
</organism>
<evidence type="ECO:0000313" key="2">
    <source>
        <dbReference type="EMBL" id="SIT48243.1"/>
    </source>
</evidence>
<accession>A0A1N7SLF7</accession>
<comment type="caution">
    <text evidence="2">The sequence shown here is derived from an EMBL/GenBank/DDBJ whole genome shotgun (WGS) entry which is preliminary data.</text>
</comment>
<reference evidence="2" key="1">
    <citation type="submission" date="2016-12" db="EMBL/GenBank/DDBJ databases">
        <authorList>
            <person name="Moulin L."/>
        </authorList>
    </citation>
    <scope>NUCLEOTIDE SEQUENCE [LARGE SCALE GENOMIC DNA]</scope>
    <source>
        <strain evidence="2">STM 7183</strain>
    </source>
</reference>
<dbReference type="EMBL" id="CYGY02000063">
    <property type="protein sequence ID" value="SIT48243.1"/>
    <property type="molecule type" value="Genomic_DNA"/>
</dbReference>
<protein>
    <submittedName>
        <fullName evidence="2">Uncharacterized protein</fullName>
    </submittedName>
</protein>
<keyword evidence="3" id="KW-1185">Reference proteome</keyword>
<gene>
    <name evidence="2" type="ORF">BN2476_630069</name>
</gene>
<proteinExistence type="predicted"/>
<dbReference type="Proteomes" id="UP000195569">
    <property type="component" value="Unassembled WGS sequence"/>
</dbReference>
<feature type="region of interest" description="Disordered" evidence="1">
    <location>
        <begin position="213"/>
        <end position="245"/>
    </location>
</feature>
<feature type="compositionally biased region" description="Basic and acidic residues" evidence="1">
    <location>
        <begin position="222"/>
        <end position="234"/>
    </location>
</feature>
<name>A0A1N7SLF7_9BURK</name>
<sequence length="263" mass="29245">MLVILATMPGHEHDLAIVLQERIAPMQCRCDAPMAACEVERHQQRVDHRVARDNNRITRYGFSEQIVSGEFSRCEVVRAHKVDHPPVQFLGPRLREVPGAQARFHVSNVDVRIERGQGRGHRGGCITVHEYACRFHFREDVRDAGENVRTQRGKVLIVAHQVKINIGVNLEVGENLVEHLTVLGGGAHNRAKTRLASQTVDYRRHLDGFGPGADDNENCGLGHDRSTDKSDRMNGDALSGRMYGPGDVVARRPHDTSPVAVNA</sequence>